<gene>
    <name evidence="1" type="ORF">HMPREF9965_0943</name>
</gene>
<dbReference type="OrthoDB" id="2219336at2"/>
<dbReference type="EMBL" id="AFUB01000047">
    <property type="protein sequence ID" value="EGU64923.1"/>
    <property type="molecule type" value="Genomic_DNA"/>
</dbReference>
<sequence length="446" mass="52740">MLDTNTNEELRDEEKEYLKTNLKICFNLISQNEDIFKNKDTFLEEFSPWHKKKEGGEEILVDQFVTQVTSATSEDFSWLNILKEDNQWKEAKYKEEIKDKSKHVNMRYQIPTHFHGDIDKAILFHCMENPRGYLGSYTDNQIDKGLECANLKDYYRKTYKLLKEDNKKTIKEIRNYLEGEPENKPVKEIIKERYGLGEIDSDAKLSTCITQIIYSKNSNLTQELTHMFNSKEISLDKKYNNKELKELGYYYLPEYYKEIVQERPEKGPFIIDISELQNNNVKEIAKKICNLEIYPFSCSQPALGEDGIGEKILLNSNLSRLGAYIVLRRIYQYVADDNETQIPIFVFRKYDRAWKKLFNKIFSEAEKKSENFKADDFLSKLEENFFYCQPAIVGGGITSGNVISIHEFRRVDRKKDKKKYEKMKKKAFYKVKKTLYKSIEAEKKNH</sequence>
<dbReference type="AlphaFoldDB" id="F9LY53"/>
<dbReference type="Proteomes" id="UP000003858">
    <property type="component" value="Unassembled WGS sequence"/>
</dbReference>
<protein>
    <submittedName>
        <fullName evidence="1">Conserved domain protein</fullName>
    </submittedName>
</protein>
<dbReference type="PATRIC" id="fig|1000588.3.peg.1315"/>
<dbReference type="RefSeq" id="WP_000887651.1">
    <property type="nucleotide sequence ID" value="NZ_AFUB01000047.1"/>
</dbReference>
<name>F9LY53_STROR</name>
<organism evidence="1 2">
    <name type="scientific">Streptococcus mitis bv. 2 str. SK95</name>
    <dbReference type="NCBI Taxonomy" id="1000588"/>
    <lineage>
        <taxon>Bacteria</taxon>
        <taxon>Bacillati</taxon>
        <taxon>Bacillota</taxon>
        <taxon>Bacilli</taxon>
        <taxon>Lactobacillales</taxon>
        <taxon>Streptococcaceae</taxon>
        <taxon>Streptococcus</taxon>
    </lineage>
</organism>
<proteinExistence type="predicted"/>
<comment type="caution">
    <text evidence="1">The sequence shown here is derived from an EMBL/GenBank/DDBJ whole genome shotgun (WGS) entry which is preliminary data.</text>
</comment>
<evidence type="ECO:0000313" key="1">
    <source>
        <dbReference type="EMBL" id="EGU64923.1"/>
    </source>
</evidence>
<evidence type="ECO:0000313" key="2">
    <source>
        <dbReference type="Proteomes" id="UP000003858"/>
    </source>
</evidence>
<reference evidence="1 2" key="1">
    <citation type="submission" date="2011-05" db="EMBL/GenBank/DDBJ databases">
        <authorList>
            <person name="Durkin A.S."/>
            <person name="Radune D."/>
            <person name="Hostetler J."/>
            <person name="Torralba M."/>
            <person name="Gillis M."/>
            <person name="Methe B."/>
            <person name="Sutton G."/>
            <person name="Nelson K.E."/>
        </authorList>
    </citation>
    <scope>NUCLEOTIDE SEQUENCE [LARGE SCALE GENOMIC DNA]</scope>
    <source>
        <strain evidence="1 2">SK95</strain>
    </source>
</reference>
<accession>F9LY53</accession>